<keyword evidence="2" id="KW-0012">Acyltransferase</keyword>
<dbReference type="InterPro" id="IPR050832">
    <property type="entry name" value="Bact_Acetyltransf"/>
</dbReference>
<dbReference type="InterPro" id="IPR000182">
    <property type="entry name" value="GNAT_dom"/>
</dbReference>
<protein>
    <recommendedName>
        <fullName evidence="3">N-acetyltransferase domain-containing protein</fullName>
    </recommendedName>
</protein>
<dbReference type="Proteomes" id="UP000653674">
    <property type="component" value="Unassembled WGS sequence"/>
</dbReference>
<keyword evidence="5" id="KW-1185">Reference proteome</keyword>
<comment type="caution">
    <text evidence="4">The sequence shown here is derived from an EMBL/GenBank/DDBJ whole genome shotgun (WGS) entry which is preliminary data.</text>
</comment>
<accession>A0A8J3PMV0</accession>
<evidence type="ECO:0000256" key="2">
    <source>
        <dbReference type="ARBA" id="ARBA00023315"/>
    </source>
</evidence>
<dbReference type="RefSeq" id="WP_168078371.1">
    <property type="nucleotide sequence ID" value="NZ_BAAAQJ010000021.1"/>
</dbReference>
<name>A0A8J3PMV0_9ACTN</name>
<evidence type="ECO:0000256" key="1">
    <source>
        <dbReference type="ARBA" id="ARBA00022679"/>
    </source>
</evidence>
<dbReference type="AlphaFoldDB" id="A0A8J3PMV0"/>
<dbReference type="Pfam" id="PF00583">
    <property type="entry name" value="Acetyltransf_1"/>
    <property type="match status" value="1"/>
</dbReference>
<sequence length="323" mass="34921">MSRSVTTPPVAVTGYQPDPQLDAELAALGYAVVAGWPDQRPITDALVRSRLCPIGQVAATLLATHRTPGGRLIAAAALRWPGYPGTPGRLWGPIIHPAHRRRGLGNAVLTALTRHLASNDAAILTAEVPARRSAASRFYQAAGWQPAGEAALLKRWLPLPSAEEVPPGIRLRTPDPREDLTMPLAELYATANPGSDPAAAADAFSRWCADERFTPESLTVAEDRHGLIAAALAYPLAHRDPREPTEVLLADLLTTTAIDRLRTALVTTALNTVAQTVNATVARAVTADTDVVNLLLRLGFHRVDRLRYYRYAHRPCSMAWVFV</sequence>
<dbReference type="EMBL" id="BONU01000021">
    <property type="protein sequence ID" value="GIG74689.1"/>
    <property type="molecule type" value="Genomic_DNA"/>
</dbReference>
<dbReference type="Gene3D" id="3.40.630.30">
    <property type="match status" value="1"/>
</dbReference>
<gene>
    <name evidence="4" type="ORF">Pfl04_30930</name>
</gene>
<dbReference type="CDD" id="cd04301">
    <property type="entry name" value="NAT_SF"/>
    <property type="match status" value="1"/>
</dbReference>
<feature type="domain" description="N-acetyltransferase" evidence="3">
    <location>
        <begin position="69"/>
        <end position="172"/>
    </location>
</feature>
<dbReference type="PROSITE" id="PS51186">
    <property type="entry name" value="GNAT"/>
    <property type="match status" value="1"/>
</dbReference>
<evidence type="ECO:0000313" key="5">
    <source>
        <dbReference type="Proteomes" id="UP000653674"/>
    </source>
</evidence>
<organism evidence="4 5">
    <name type="scientific">Planosporangium flavigriseum</name>
    <dbReference type="NCBI Taxonomy" id="373681"/>
    <lineage>
        <taxon>Bacteria</taxon>
        <taxon>Bacillati</taxon>
        <taxon>Actinomycetota</taxon>
        <taxon>Actinomycetes</taxon>
        <taxon>Micromonosporales</taxon>
        <taxon>Micromonosporaceae</taxon>
        <taxon>Planosporangium</taxon>
    </lineage>
</organism>
<dbReference type="PANTHER" id="PTHR43877">
    <property type="entry name" value="AMINOALKYLPHOSPHONATE N-ACETYLTRANSFERASE-RELATED-RELATED"/>
    <property type="match status" value="1"/>
</dbReference>
<dbReference type="InterPro" id="IPR016181">
    <property type="entry name" value="Acyl_CoA_acyltransferase"/>
</dbReference>
<keyword evidence="1" id="KW-0808">Transferase</keyword>
<dbReference type="SUPFAM" id="SSF55729">
    <property type="entry name" value="Acyl-CoA N-acyltransferases (Nat)"/>
    <property type="match status" value="1"/>
</dbReference>
<proteinExistence type="predicted"/>
<reference evidence="4" key="1">
    <citation type="submission" date="2021-01" db="EMBL/GenBank/DDBJ databases">
        <title>Whole genome shotgun sequence of Planosporangium flavigriseum NBRC 105377.</title>
        <authorList>
            <person name="Komaki H."/>
            <person name="Tamura T."/>
        </authorList>
    </citation>
    <scope>NUCLEOTIDE SEQUENCE</scope>
    <source>
        <strain evidence="4">NBRC 105377</strain>
    </source>
</reference>
<evidence type="ECO:0000259" key="3">
    <source>
        <dbReference type="PROSITE" id="PS51186"/>
    </source>
</evidence>
<evidence type="ECO:0000313" key="4">
    <source>
        <dbReference type="EMBL" id="GIG74689.1"/>
    </source>
</evidence>
<dbReference type="GO" id="GO:0016747">
    <property type="term" value="F:acyltransferase activity, transferring groups other than amino-acyl groups"/>
    <property type="evidence" value="ECO:0007669"/>
    <property type="project" value="InterPro"/>
</dbReference>